<dbReference type="RefSeq" id="WP_249283254.1">
    <property type="nucleotide sequence ID" value="NZ_JACRST010000015.1"/>
</dbReference>
<comment type="similarity">
    <text evidence="5">Belongs to the NEMF family.</text>
</comment>
<dbReference type="FunFam" id="2.30.310.10:FF:000004">
    <property type="entry name" value="Fibronectin-binding protein A"/>
    <property type="match status" value="1"/>
</dbReference>
<dbReference type="PANTHER" id="PTHR15239:SF6">
    <property type="entry name" value="RIBOSOME QUALITY CONTROL COMPLEX SUBUNIT NEMF"/>
    <property type="match status" value="1"/>
</dbReference>
<dbReference type="Proteomes" id="UP000653127">
    <property type="component" value="Unassembled WGS sequence"/>
</dbReference>
<evidence type="ECO:0000256" key="4">
    <source>
        <dbReference type="ARBA" id="ARBA00022917"/>
    </source>
</evidence>
<proteinExistence type="inferred from homology"/>
<dbReference type="InterPro" id="IPR051608">
    <property type="entry name" value="RQC_Subunit_NEMF"/>
</dbReference>
<sequence>MALDGAFLSQLKYEIESAALESRVDRIHQPSREELVIALRWRGGGAKLLLSAGANSPRIHFTEVAIENPKQPPMFCMLLRKHLGNAKLVAVRQIGLDRILHLDFESVNEMGDLVTLTLAVEIMGRHSNIILIGPDGRVIDAIKRIDDEMSSVRQILPGMTYVLPPAQDKLVLTDCEPEQVLERLRAGRAVELSKGLMEALMGVSPILCRELAHYAARGRELLATELDGDAADRLAFRLRGLIETLRTHTGEPTMVSEPNGRPRDFSFIDIHQYGHLMVTRRCGSYSELLDRFYSERDGMERMKVRSHDLLRLLANNSDRVARKLAAQREELKECANRERFKIQGDLINANIYRLEKGMTYFDAENFYEEGSPTVRIPLDPQYPPAKNAQRYYAEYRKADTAEKMLHTLIAQGEEEALYLDSVFDSLARATTEAELAAIREELAAGGYIKNYKARNKKPEKVAPHRYRSSDGFTILSGRNNVQNDQLTLRQARGGDIWLHTQKIPGSHTIVFTEGRPVPDRTMTEAAIIAAWNSRARDSAQVAVDYTPARNVKKPRGAKPGMVVYDPYQTAYVTPDKELVERLEEH</sequence>
<accession>A0A926DZV4</accession>
<feature type="domain" description="NFACT RNA-binding" evidence="6">
    <location>
        <begin position="464"/>
        <end position="556"/>
    </location>
</feature>
<organism evidence="7 8">
    <name type="scientific">Ligaoa zhengdingensis</name>
    <dbReference type="NCBI Taxonomy" id="2763658"/>
    <lineage>
        <taxon>Bacteria</taxon>
        <taxon>Bacillati</taxon>
        <taxon>Bacillota</taxon>
        <taxon>Clostridia</taxon>
        <taxon>Eubacteriales</taxon>
        <taxon>Oscillospiraceae</taxon>
        <taxon>Ligaoa</taxon>
    </lineage>
</organism>
<evidence type="ECO:0000313" key="7">
    <source>
        <dbReference type="EMBL" id="MBC8547181.1"/>
    </source>
</evidence>
<evidence type="ECO:0000259" key="6">
    <source>
        <dbReference type="Pfam" id="PF05670"/>
    </source>
</evidence>
<dbReference type="EMBL" id="JACRST010000015">
    <property type="protein sequence ID" value="MBC8547181.1"/>
    <property type="molecule type" value="Genomic_DNA"/>
</dbReference>
<reference evidence="7" key="1">
    <citation type="submission" date="2020-08" db="EMBL/GenBank/DDBJ databases">
        <title>Genome public.</title>
        <authorList>
            <person name="Liu C."/>
            <person name="Sun Q."/>
        </authorList>
    </citation>
    <scope>NUCLEOTIDE SEQUENCE</scope>
    <source>
        <strain evidence="7">NSJ-31</strain>
    </source>
</reference>
<keyword evidence="2 5" id="KW-0699">rRNA-binding</keyword>
<dbReference type="GO" id="GO:0000049">
    <property type="term" value="F:tRNA binding"/>
    <property type="evidence" value="ECO:0007669"/>
    <property type="project" value="UniProtKB-UniRule"/>
</dbReference>
<evidence type="ECO:0000256" key="5">
    <source>
        <dbReference type="HAMAP-Rule" id="MF_00844"/>
    </source>
</evidence>
<comment type="subunit">
    <text evidence="5">Associates with stalled 50S ribosomal subunits. Binds to RqcP.</text>
</comment>
<dbReference type="AlphaFoldDB" id="A0A926DZV4"/>
<comment type="function">
    <text evidence="5">Key component of the ribosome quality control system (RQC), a ribosome-associated complex that mediates the extraction of incompletely synthesized nascent chains from stalled ribosomes and their subsequent degradation. RqcH recruits Ala-charged tRNA, and with RqcP directs the elongation of stalled nascent chains on 50S ribosomal subunits, leading to non-templated C-terminal alanine extensions (Ala tail). The Ala tail promotes nascent chain degradation. May add between 1 and at least 8 Ala residues. Binds to stalled 50S ribosomal subunits.</text>
</comment>
<keyword evidence="4 5" id="KW-0648">Protein biosynthesis</keyword>
<comment type="caution">
    <text evidence="7">The sequence shown here is derived from an EMBL/GenBank/DDBJ whole genome shotgun (WGS) entry which is preliminary data.</text>
</comment>
<gene>
    <name evidence="5" type="primary">rqcH</name>
    <name evidence="7" type="ORF">H8711_09600</name>
</gene>
<evidence type="ECO:0000256" key="1">
    <source>
        <dbReference type="ARBA" id="ARBA00022555"/>
    </source>
</evidence>
<keyword evidence="8" id="KW-1185">Reference proteome</keyword>
<dbReference type="GO" id="GO:0043023">
    <property type="term" value="F:ribosomal large subunit binding"/>
    <property type="evidence" value="ECO:0007669"/>
    <property type="project" value="UniProtKB-UniRule"/>
</dbReference>
<dbReference type="Pfam" id="PF05833">
    <property type="entry name" value="NFACT_N"/>
    <property type="match status" value="1"/>
</dbReference>
<dbReference type="HAMAP" id="MF_00844_B">
    <property type="entry name" value="RqcH_B"/>
    <property type="match status" value="1"/>
</dbReference>
<evidence type="ECO:0000313" key="8">
    <source>
        <dbReference type="Proteomes" id="UP000653127"/>
    </source>
</evidence>
<name>A0A926DZV4_9FIRM</name>
<dbReference type="InterPro" id="IPR043682">
    <property type="entry name" value="RqcH_bacterial"/>
</dbReference>
<evidence type="ECO:0000256" key="2">
    <source>
        <dbReference type="ARBA" id="ARBA00022730"/>
    </source>
</evidence>
<dbReference type="PANTHER" id="PTHR15239">
    <property type="entry name" value="NUCLEAR EXPORT MEDIATOR FACTOR NEMF"/>
    <property type="match status" value="1"/>
</dbReference>
<dbReference type="Pfam" id="PF05670">
    <property type="entry name" value="NFACT-R_1"/>
    <property type="match status" value="1"/>
</dbReference>
<protein>
    <recommendedName>
        <fullName evidence="5">Rqc2 homolog RqcH</fullName>
        <shortName evidence="5">RqcH</shortName>
    </recommendedName>
</protein>
<dbReference type="Gene3D" id="2.30.310.10">
    <property type="entry name" value="ibrinogen binding protein from staphylococcus aureus domain"/>
    <property type="match status" value="1"/>
</dbReference>
<keyword evidence="3 5" id="KW-0694">RNA-binding</keyword>
<dbReference type="GO" id="GO:0072344">
    <property type="term" value="P:rescue of stalled ribosome"/>
    <property type="evidence" value="ECO:0007669"/>
    <property type="project" value="UniProtKB-UniRule"/>
</dbReference>
<dbReference type="InterPro" id="IPR008532">
    <property type="entry name" value="NFACT_RNA-bd"/>
</dbReference>
<dbReference type="GO" id="GO:0019843">
    <property type="term" value="F:rRNA binding"/>
    <property type="evidence" value="ECO:0007669"/>
    <property type="project" value="UniProtKB-UniRule"/>
</dbReference>
<keyword evidence="1 5" id="KW-0820">tRNA-binding</keyword>
<evidence type="ECO:0000256" key="3">
    <source>
        <dbReference type="ARBA" id="ARBA00022884"/>
    </source>
</evidence>
<dbReference type="GO" id="GO:1990112">
    <property type="term" value="C:RQC complex"/>
    <property type="evidence" value="ECO:0007669"/>
    <property type="project" value="TreeGrafter"/>
</dbReference>